<evidence type="ECO:0000256" key="1">
    <source>
        <dbReference type="SAM" id="Phobius"/>
    </source>
</evidence>
<dbReference type="AlphaFoldDB" id="A0A1X0RCZ4"/>
<keyword evidence="1" id="KW-0472">Membrane</keyword>
<dbReference type="EMBL" id="KV921871">
    <property type="protein sequence ID" value="ORE09852.1"/>
    <property type="molecule type" value="Genomic_DNA"/>
</dbReference>
<keyword evidence="1" id="KW-0812">Transmembrane</keyword>
<accession>A0A1X0RCZ4</accession>
<proteinExistence type="predicted"/>
<gene>
    <name evidence="2" type="ORF">BCV72DRAFT_46530</name>
</gene>
<feature type="transmembrane region" description="Helical" evidence="1">
    <location>
        <begin position="173"/>
        <end position="192"/>
    </location>
</feature>
<name>A0A1X0RCZ4_RHIZD</name>
<evidence type="ECO:0000313" key="2">
    <source>
        <dbReference type="EMBL" id="ORE09852.1"/>
    </source>
</evidence>
<reference evidence="2" key="1">
    <citation type="journal article" date="2016" name="Proc. Natl. Acad. Sci. U.S.A.">
        <title>Lipid metabolic changes in an early divergent fungus govern the establishment of a mutualistic symbiosis with endobacteria.</title>
        <authorList>
            <person name="Lastovetsky O.A."/>
            <person name="Gaspar M.L."/>
            <person name="Mondo S.J."/>
            <person name="LaButti K.M."/>
            <person name="Sandor L."/>
            <person name="Grigoriev I.V."/>
            <person name="Henry S.A."/>
            <person name="Pawlowska T.E."/>
        </authorList>
    </citation>
    <scope>NUCLEOTIDE SEQUENCE [LARGE SCALE GENOMIC DNA]</scope>
    <source>
        <strain evidence="2">ATCC 52814</strain>
    </source>
</reference>
<feature type="transmembrane region" description="Helical" evidence="1">
    <location>
        <begin position="16"/>
        <end position="37"/>
    </location>
</feature>
<dbReference type="Proteomes" id="UP000242414">
    <property type="component" value="Unassembled WGS sequence"/>
</dbReference>
<dbReference type="OrthoDB" id="3239304at2759"/>
<dbReference type="VEuPathDB" id="FungiDB:BCV72DRAFT_46530"/>
<keyword evidence="1" id="KW-1133">Transmembrane helix</keyword>
<organism evidence="2">
    <name type="scientific">Rhizopus microsporus var. microsporus</name>
    <dbReference type="NCBI Taxonomy" id="86635"/>
    <lineage>
        <taxon>Eukaryota</taxon>
        <taxon>Fungi</taxon>
        <taxon>Fungi incertae sedis</taxon>
        <taxon>Mucoromycota</taxon>
        <taxon>Mucoromycotina</taxon>
        <taxon>Mucoromycetes</taxon>
        <taxon>Mucorales</taxon>
        <taxon>Mucorineae</taxon>
        <taxon>Rhizopodaceae</taxon>
        <taxon>Rhizopus</taxon>
    </lineage>
</organism>
<protein>
    <submittedName>
        <fullName evidence="2">Uncharacterized protein</fullName>
    </submittedName>
</protein>
<feature type="transmembrane region" description="Helical" evidence="1">
    <location>
        <begin position="64"/>
        <end position="87"/>
    </location>
</feature>
<sequence length="224" mass="26016">MKYSETVCCCIPVRPGVLLMSAILFLVYLVLTIVMFVKKQDMEYWATFQQNVDTPLTPEAFAGVFYSFAISFIVYAVISVFGIVAIVLQHRRMVRIYHVLNWFFVLLLFTVSVAYWTYFKVKQEVYINDCQDFQNTKNNITGNPYYTQISIPGKQLIAPGSDKSYCINLVKHFVIASGISTFVFNFIQIYWARSIGKYATSLKRHYQHQRLEVKDEDALSLRNE</sequence>
<feature type="transmembrane region" description="Helical" evidence="1">
    <location>
        <begin position="99"/>
        <end position="118"/>
    </location>
</feature>